<evidence type="ECO:0000256" key="2">
    <source>
        <dbReference type="SAM" id="SignalP"/>
    </source>
</evidence>
<feature type="region of interest" description="Disordered" evidence="1">
    <location>
        <begin position="221"/>
        <end position="244"/>
    </location>
</feature>
<feature type="region of interest" description="Disordered" evidence="1">
    <location>
        <begin position="99"/>
        <end position="137"/>
    </location>
</feature>
<dbReference type="Pfam" id="PF01607">
    <property type="entry name" value="CBM_14"/>
    <property type="match status" value="1"/>
</dbReference>
<dbReference type="InterPro" id="IPR002557">
    <property type="entry name" value="Chitin-bd_dom"/>
</dbReference>
<dbReference type="PANTHER" id="PTHR22933">
    <property type="entry name" value="FI18007P1-RELATED"/>
    <property type="match status" value="1"/>
</dbReference>
<name>A0AAD9RSJ8_9HYME</name>
<reference evidence="4" key="2">
    <citation type="journal article" date="2023" name="Commun. Biol.">
        <title>Intrasexual cuticular hydrocarbon dimorphism in a wasp sheds light on hydrocarbon biosynthesis genes in Hymenoptera.</title>
        <authorList>
            <person name="Moris V.C."/>
            <person name="Podsiadlowski L."/>
            <person name="Martin S."/>
            <person name="Oeyen J.P."/>
            <person name="Donath A."/>
            <person name="Petersen M."/>
            <person name="Wilbrandt J."/>
            <person name="Misof B."/>
            <person name="Liedtke D."/>
            <person name="Thamm M."/>
            <person name="Scheiner R."/>
            <person name="Schmitt T."/>
            <person name="Niehuis O."/>
        </authorList>
    </citation>
    <scope>NUCLEOTIDE SEQUENCE</scope>
    <source>
        <strain evidence="4">GBR_01_08_01A</strain>
    </source>
</reference>
<feature type="chain" id="PRO_5042094331" description="Chitin-binding type-2 domain-containing protein" evidence="2">
    <location>
        <begin position="23"/>
        <end position="619"/>
    </location>
</feature>
<dbReference type="GO" id="GO:0005576">
    <property type="term" value="C:extracellular region"/>
    <property type="evidence" value="ECO:0007669"/>
    <property type="project" value="InterPro"/>
</dbReference>
<reference evidence="4" key="1">
    <citation type="submission" date="2021-08" db="EMBL/GenBank/DDBJ databases">
        <authorList>
            <person name="Misof B."/>
            <person name="Oliver O."/>
            <person name="Podsiadlowski L."/>
            <person name="Donath A."/>
            <person name="Peters R."/>
            <person name="Mayer C."/>
            <person name="Rust J."/>
            <person name="Gunkel S."/>
            <person name="Lesny P."/>
            <person name="Martin S."/>
            <person name="Oeyen J.P."/>
            <person name="Petersen M."/>
            <person name="Panagiotis P."/>
            <person name="Wilbrandt J."/>
            <person name="Tanja T."/>
        </authorList>
    </citation>
    <scope>NUCLEOTIDE SEQUENCE</scope>
    <source>
        <strain evidence="4">GBR_01_08_01A</strain>
        <tissue evidence="4">Thorax + abdomen</tissue>
    </source>
</reference>
<evidence type="ECO:0000256" key="1">
    <source>
        <dbReference type="SAM" id="MobiDB-lite"/>
    </source>
</evidence>
<comment type="caution">
    <text evidence="4">The sequence shown here is derived from an EMBL/GenBank/DDBJ whole genome shotgun (WGS) entry which is preliminary data.</text>
</comment>
<dbReference type="PROSITE" id="PS51257">
    <property type="entry name" value="PROKAR_LIPOPROTEIN"/>
    <property type="match status" value="1"/>
</dbReference>
<dbReference type="Proteomes" id="UP001258017">
    <property type="component" value="Unassembled WGS sequence"/>
</dbReference>
<feature type="signal peptide" evidence="2">
    <location>
        <begin position="1"/>
        <end position="22"/>
    </location>
</feature>
<evidence type="ECO:0000259" key="3">
    <source>
        <dbReference type="PROSITE" id="PS50940"/>
    </source>
</evidence>
<gene>
    <name evidence="4" type="ORF">KPH14_006948</name>
</gene>
<protein>
    <recommendedName>
        <fullName evidence="3">Chitin-binding type-2 domain-containing protein</fullName>
    </recommendedName>
</protein>
<dbReference type="SUPFAM" id="SSF57625">
    <property type="entry name" value="Invertebrate chitin-binding proteins"/>
    <property type="match status" value="1"/>
</dbReference>
<feature type="compositionally biased region" description="Polar residues" evidence="1">
    <location>
        <begin position="114"/>
        <end position="130"/>
    </location>
</feature>
<dbReference type="InterPro" id="IPR052976">
    <property type="entry name" value="Scoloptoxin-like"/>
</dbReference>
<dbReference type="PROSITE" id="PS50940">
    <property type="entry name" value="CHIT_BIND_II"/>
    <property type="match status" value="1"/>
</dbReference>
<evidence type="ECO:0000313" key="5">
    <source>
        <dbReference type="Proteomes" id="UP001258017"/>
    </source>
</evidence>
<organism evidence="4 5">
    <name type="scientific">Odynerus spinipes</name>
    <dbReference type="NCBI Taxonomy" id="1348599"/>
    <lineage>
        <taxon>Eukaryota</taxon>
        <taxon>Metazoa</taxon>
        <taxon>Ecdysozoa</taxon>
        <taxon>Arthropoda</taxon>
        <taxon>Hexapoda</taxon>
        <taxon>Insecta</taxon>
        <taxon>Pterygota</taxon>
        <taxon>Neoptera</taxon>
        <taxon>Endopterygota</taxon>
        <taxon>Hymenoptera</taxon>
        <taxon>Apocrita</taxon>
        <taxon>Aculeata</taxon>
        <taxon>Vespoidea</taxon>
        <taxon>Vespidae</taxon>
        <taxon>Eumeninae</taxon>
        <taxon>Odynerus</taxon>
    </lineage>
</organism>
<dbReference type="Gene3D" id="2.170.140.10">
    <property type="entry name" value="Chitin binding domain"/>
    <property type="match status" value="1"/>
</dbReference>
<feature type="domain" description="Chitin-binding type-2" evidence="3">
    <location>
        <begin position="509"/>
        <end position="572"/>
    </location>
</feature>
<dbReference type="GO" id="GO:0008061">
    <property type="term" value="F:chitin binding"/>
    <property type="evidence" value="ECO:0007669"/>
    <property type="project" value="InterPro"/>
</dbReference>
<dbReference type="AlphaFoldDB" id="A0AAD9RSJ8"/>
<dbReference type="PANTHER" id="PTHR22933:SF32">
    <property type="entry name" value="MIND THE GAP, ISOFORM E"/>
    <property type="match status" value="1"/>
</dbReference>
<proteinExistence type="predicted"/>
<dbReference type="EMBL" id="JAIFRP010000026">
    <property type="protein sequence ID" value="KAK2584588.1"/>
    <property type="molecule type" value="Genomic_DNA"/>
</dbReference>
<sequence length="619" mass="68315">MKIATTLFLFVVVGCTWRVTLGTCVFESDFGFVLNCAFKKSSIFRVRNLGGIKGHVSVAGVFGIVRKNELTLHPDKEYLTGLTVGDELRFTESLSNVESERRRSVQAGKGGLTVGSSNLATNRNDNQHSPRQVVVPPFKPLPAGMSRPMSQQPERQRLVVQQNSTALRTVAAPALGTQEETIRYQQEQMQQEAKLKQQQKLQQEALALQVLKQQRQQQQEAMRQQHLQKMQQQHKQQQLARQQQQQQKQQMMAQQQQQVLAMQSKRIQQAAIAAAAATTIKPPSIVPTSASLANMVQADHLKPVSSAITSVASSSSSNGLPPFIAMPQSSARITDRISNSGTLLDDSDNEVSKDDYNQLPLPGEEAASSVNKMTLLSLQPIATVESAHSLPLQQNEKRQSLPASLPSLAPIQGMETSLKALAEASNITLEALEAAILLRQQQLMQKQQGPLTSSSTTTTTTTVSPVVKNKYVNSGATKVMNAPREYYPVGYDKNFDDNFASRVDLPDTSFYCGDQKHFPGLYADEDLGCMVFHVCALTDDGLIMKSFLCPESTLFDQTILKCNWWFYVDCPASKSLYDSNIPISKSYQLMKALAFFSAYKSHDNSTVSAKEDDSNLAKT</sequence>
<accession>A0AAD9RSJ8</accession>
<dbReference type="InterPro" id="IPR036508">
    <property type="entry name" value="Chitin-bd_dom_sf"/>
</dbReference>
<keyword evidence="5" id="KW-1185">Reference proteome</keyword>
<evidence type="ECO:0000313" key="4">
    <source>
        <dbReference type="EMBL" id="KAK2584588.1"/>
    </source>
</evidence>
<keyword evidence="2" id="KW-0732">Signal</keyword>